<feature type="domain" description="MotA/TolQ/ExbB proton channel" evidence="7">
    <location>
        <begin position="59"/>
        <end position="181"/>
    </location>
</feature>
<dbReference type="Pfam" id="PF01618">
    <property type="entry name" value="MotA_ExbB"/>
    <property type="match status" value="1"/>
</dbReference>
<evidence type="ECO:0000256" key="2">
    <source>
        <dbReference type="ARBA" id="ARBA00022475"/>
    </source>
</evidence>
<keyword evidence="8" id="KW-0282">Flagellum</keyword>
<keyword evidence="9" id="KW-1185">Reference proteome</keyword>
<reference evidence="8 9" key="1">
    <citation type="submission" date="2016-10" db="EMBL/GenBank/DDBJ databases">
        <title>Rhodobacter sp. LPB0142, isolated from sea water.</title>
        <authorList>
            <person name="Kim E."/>
            <person name="Yi H."/>
        </authorList>
    </citation>
    <scope>NUCLEOTIDE SEQUENCE [LARGE SCALE GENOMIC DNA]</scope>
    <source>
        <strain evidence="8 9">LPB0142</strain>
    </source>
</reference>
<gene>
    <name evidence="8" type="ORF">LPB142_04740</name>
</gene>
<evidence type="ECO:0000256" key="3">
    <source>
        <dbReference type="ARBA" id="ARBA00022692"/>
    </source>
</evidence>
<protein>
    <submittedName>
        <fullName evidence="8">Flagellar motor protein MotA</fullName>
    </submittedName>
</protein>
<evidence type="ECO:0000256" key="6">
    <source>
        <dbReference type="RuleBase" id="RU004057"/>
    </source>
</evidence>
<evidence type="ECO:0000256" key="4">
    <source>
        <dbReference type="ARBA" id="ARBA00022989"/>
    </source>
</evidence>
<dbReference type="InterPro" id="IPR002898">
    <property type="entry name" value="MotA_ExbB_proton_chnl"/>
</dbReference>
<keyword evidence="6" id="KW-0813">Transport</keyword>
<dbReference type="GO" id="GO:0005886">
    <property type="term" value="C:plasma membrane"/>
    <property type="evidence" value="ECO:0007669"/>
    <property type="project" value="UniProtKB-SubCell"/>
</dbReference>
<name>A0A1D9MGK5_9RHOB</name>
<dbReference type="KEGG" id="rhp:LPB142_04740"/>
<accession>A0A1D9MGK5</accession>
<dbReference type="Proteomes" id="UP000176562">
    <property type="component" value="Chromosome"/>
</dbReference>
<sequence>MWAIAALSVALTALVLWKIWRLVWFGAWSGGRHSAEALDLWARGDRAAALEALAGRHSLRARLVRAAMRAAADPHMSDQQAQDETVRVARGLLAQARTGLRGIELAATIGPLLGLFGTVTGMIGAFQALQEAGARADPATLAGGIWEALLTTAAGMAVAIPAQVVLAWFESVIDRLRLDMEDAATRVFVARPAAAEPAPAELAHGLTAETRAKLAVAE</sequence>
<comment type="subcellular location">
    <subcellularLocation>
        <location evidence="1">Cell membrane</location>
        <topology evidence="1">Multi-pass membrane protein</topology>
    </subcellularLocation>
    <subcellularLocation>
        <location evidence="6">Membrane</location>
        <topology evidence="6">Multi-pass membrane protein</topology>
    </subcellularLocation>
</comment>
<dbReference type="PANTHER" id="PTHR30625:SF11">
    <property type="entry name" value="MOTA_TOLQ_EXBB PROTON CHANNEL DOMAIN-CONTAINING PROTEIN"/>
    <property type="match status" value="1"/>
</dbReference>
<evidence type="ECO:0000313" key="9">
    <source>
        <dbReference type="Proteomes" id="UP000176562"/>
    </source>
</evidence>
<evidence type="ECO:0000313" key="8">
    <source>
        <dbReference type="EMBL" id="AOZ70889.1"/>
    </source>
</evidence>
<dbReference type="STRING" id="1850250.LPB142_04740"/>
<evidence type="ECO:0000256" key="1">
    <source>
        <dbReference type="ARBA" id="ARBA00004651"/>
    </source>
</evidence>
<dbReference type="PANTHER" id="PTHR30625">
    <property type="entry name" value="PROTEIN TOLQ"/>
    <property type="match status" value="1"/>
</dbReference>
<organism evidence="8 9">
    <name type="scientific">Rhodobacter xanthinilyticus</name>
    <dbReference type="NCBI Taxonomy" id="1850250"/>
    <lineage>
        <taxon>Bacteria</taxon>
        <taxon>Pseudomonadati</taxon>
        <taxon>Pseudomonadota</taxon>
        <taxon>Alphaproteobacteria</taxon>
        <taxon>Rhodobacterales</taxon>
        <taxon>Rhodobacter group</taxon>
        <taxon>Rhodobacter</taxon>
    </lineage>
</organism>
<dbReference type="AlphaFoldDB" id="A0A1D9MGK5"/>
<comment type="similarity">
    <text evidence="6">Belongs to the exbB/tolQ family.</text>
</comment>
<evidence type="ECO:0000256" key="5">
    <source>
        <dbReference type="ARBA" id="ARBA00023136"/>
    </source>
</evidence>
<keyword evidence="2" id="KW-1003">Cell membrane</keyword>
<dbReference type="InterPro" id="IPR050790">
    <property type="entry name" value="ExbB/TolQ_transport"/>
</dbReference>
<dbReference type="GO" id="GO:0017038">
    <property type="term" value="P:protein import"/>
    <property type="evidence" value="ECO:0007669"/>
    <property type="project" value="TreeGrafter"/>
</dbReference>
<keyword evidence="8" id="KW-0966">Cell projection</keyword>
<keyword evidence="3" id="KW-0812">Transmembrane</keyword>
<keyword evidence="8" id="KW-0969">Cilium</keyword>
<dbReference type="EMBL" id="CP017781">
    <property type="protein sequence ID" value="AOZ70889.1"/>
    <property type="molecule type" value="Genomic_DNA"/>
</dbReference>
<keyword evidence="5" id="KW-0472">Membrane</keyword>
<proteinExistence type="inferred from homology"/>
<keyword evidence="6" id="KW-0653">Protein transport</keyword>
<keyword evidence="4" id="KW-1133">Transmembrane helix</keyword>
<evidence type="ECO:0000259" key="7">
    <source>
        <dbReference type="Pfam" id="PF01618"/>
    </source>
</evidence>